<proteinExistence type="predicted"/>
<protein>
    <submittedName>
        <fullName evidence="1">Unannotated protein</fullName>
    </submittedName>
</protein>
<accession>A0A6J5YHB3</accession>
<gene>
    <name evidence="1" type="ORF">UFOPK1392_00856</name>
</gene>
<dbReference type="AlphaFoldDB" id="A0A6J5YHB3"/>
<evidence type="ECO:0000313" key="1">
    <source>
        <dbReference type="EMBL" id="CAB4323109.1"/>
    </source>
</evidence>
<sequence length="144" mass="14771">MVVAVGVLLIAAVVGGTLLKQSGEPVRSVAALCAQLDQAKNLDNALTSLDPTTLAPQVHALKASAPVSPKEIETQVSTLSEFVGSLLQEVDAAAPADRRKVLADSLARREAEIDGITAAGQAVQDWAAQNCNLDLGDSSSSVTP</sequence>
<organism evidence="1">
    <name type="scientific">freshwater metagenome</name>
    <dbReference type="NCBI Taxonomy" id="449393"/>
    <lineage>
        <taxon>unclassified sequences</taxon>
        <taxon>metagenomes</taxon>
        <taxon>ecological metagenomes</taxon>
    </lineage>
</organism>
<name>A0A6J5YHB3_9ZZZZ</name>
<reference evidence="1" key="1">
    <citation type="submission" date="2020-05" db="EMBL/GenBank/DDBJ databases">
        <authorList>
            <person name="Chiriac C."/>
            <person name="Salcher M."/>
            <person name="Ghai R."/>
            <person name="Kavagutti S V."/>
        </authorList>
    </citation>
    <scope>NUCLEOTIDE SEQUENCE</scope>
</reference>
<dbReference type="EMBL" id="CAEMXZ010000027">
    <property type="protein sequence ID" value="CAB4323109.1"/>
    <property type="molecule type" value="Genomic_DNA"/>
</dbReference>